<dbReference type="RefSeq" id="WP_130535010.1">
    <property type="nucleotide sequence ID" value="NZ_SHMG01000008.1"/>
</dbReference>
<evidence type="ECO:0000313" key="3">
    <source>
        <dbReference type="Proteomes" id="UP000294164"/>
    </source>
</evidence>
<dbReference type="Pfam" id="PF25199">
    <property type="entry name" value="nSTAND_NTPase5"/>
    <property type="match status" value="1"/>
</dbReference>
<dbReference type="InterPro" id="IPR057574">
    <property type="entry name" value="nSTAND_NTPase5_dom"/>
</dbReference>
<dbReference type="AlphaFoldDB" id="A0A4Q8M3V8"/>
<comment type="caution">
    <text evidence="2">The sequence shown here is derived from an EMBL/GenBank/DDBJ whole genome shotgun (WGS) entry which is preliminary data.</text>
</comment>
<proteinExistence type="predicted"/>
<dbReference type="SUPFAM" id="SSF48452">
    <property type="entry name" value="TPR-like"/>
    <property type="match status" value="1"/>
</dbReference>
<dbReference type="InterPro" id="IPR027417">
    <property type="entry name" value="P-loop_NTPase"/>
</dbReference>
<dbReference type="EMBL" id="SHMG01000008">
    <property type="protein sequence ID" value="TAA40120.1"/>
    <property type="molecule type" value="Genomic_DNA"/>
</dbReference>
<reference evidence="2 3" key="1">
    <citation type="submission" date="2019-02" db="EMBL/GenBank/DDBJ databases">
        <title>WGS of Pseudoxanthomonas species novum from clinical isolates.</title>
        <authorList>
            <person name="Bernier A.-M."/>
            <person name="Bernard K."/>
            <person name="Vachon A."/>
        </authorList>
    </citation>
    <scope>NUCLEOTIDE SEQUENCE [LARGE SCALE GENOMIC DNA]</scope>
    <source>
        <strain evidence="2 3">NML130969</strain>
    </source>
</reference>
<dbReference type="OrthoDB" id="4217949at2"/>
<dbReference type="Gene3D" id="1.25.40.10">
    <property type="entry name" value="Tetratricopeptide repeat domain"/>
    <property type="match status" value="1"/>
</dbReference>
<dbReference type="Proteomes" id="UP000294164">
    <property type="component" value="Unassembled WGS sequence"/>
</dbReference>
<dbReference type="Pfam" id="PF13289">
    <property type="entry name" value="SIR2_2"/>
    <property type="match status" value="1"/>
</dbReference>
<name>A0A4Q8M3V8_9GAMM</name>
<accession>A0A4Q8M3V8</accession>
<evidence type="ECO:0000313" key="2">
    <source>
        <dbReference type="EMBL" id="TAA40120.1"/>
    </source>
</evidence>
<protein>
    <recommendedName>
        <fullName evidence="1">Novel STAND NTPase 5 domain-containing protein</fullName>
    </recommendedName>
</protein>
<evidence type="ECO:0000259" key="1">
    <source>
        <dbReference type="Pfam" id="PF25199"/>
    </source>
</evidence>
<dbReference type="SUPFAM" id="SSF52540">
    <property type="entry name" value="P-loop containing nucleoside triphosphate hydrolases"/>
    <property type="match status" value="1"/>
</dbReference>
<dbReference type="InterPro" id="IPR011990">
    <property type="entry name" value="TPR-like_helical_dom_sf"/>
</dbReference>
<sequence length="826" mass="92695">MKKEHSEIIVHQIAPLLARGELSLLLGAGYSAPNDGGHGKLPGGEGLRDLILNKVGKVPGPRTTLKDAYLVGKRALPDFDQFLSECFTVARALPWQERMFYYAWSRIYTTNIDNVLSVAYQQAKQRGKAGGDYVFFNYSDPNVISNTIGSIPIVSIHGSSERLADGFIFSGLEYALVTSKTLDWHRDLAAKALTGGLLVIGNQLEESDLDAYIATRELTYSGQARQIGNWIVLPNPDEIKKENYEASGYQVIEATGEEFFQALFAVVAPRSIGEIVINDVPVVKKAANNVRAMTWFKSSFNPVVTEIERGGEEKGILRHFITGADPDWFYIVNDAHAYISRMTDLTQVIGGVMQSNATGLGIMHVTGPSGSGKSTLVRAALRNIVNTYKYIYEFNGGGGIDTDLLRISVSKFTEKSIFVFYEASEYYYAISYMAQHFAGRENPYCLFILEDRTSEYMRNKAQLRYAHAVKAFELTELSTPDATAIAKKIEDSGLVFDKFSELPLQRRASIILDKERGYGGDLLSALFSLTTHENFEEKIYRDYSSVSTEAGRVVLDIVAITNSLGFNVPIHYVAGMLSVPVSEVVKAVSNDLAGVVVEKSGSLRCRHRIIANYYFNNCISGRGSVELITGVLDFLSRQFSVADIRHHPLPYRIYKELISFEFLYERYFPAKTRKKDAEKIYHEAQLLFGKDGIFWLQFGRYYRKVNDLDGAIDCFRTGLDYFDSYQTRHSLGVALIEKYIEDGCALPEAYKDGVEILDAERLRRGSGDPYPTTALVDLLSKVIKANPRLSDARLRIKDNLNYGIKYFSTDPYFREQLKRFVKGVDY</sequence>
<organism evidence="2 3">
    <name type="scientific">Pseudoxanthomonas winnipegensis</name>
    <dbReference type="NCBI Taxonomy" id="2480810"/>
    <lineage>
        <taxon>Bacteria</taxon>
        <taxon>Pseudomonadati</taxon>
        <taxon>Pseudomonadota</taxon>
        <taxon>Gammaproteobacteria</taxon>
        <taxon>Lysobacterales</taxon>
        <taxon>Lysobacteraceae</taxon>
        <taxon>Pseudoxanthomonas</taxon>
    </lineage>
</organism>
<gene>
    <name evidence="2" type="ORF">EA655_13250</name>
</gene>
<feature type="domain" description="Novel STAND NTPase 5" evidence="1">
    <location>
        <begin position="319"/>
        <end position="463"/>
    </location>
</feature>